<dbReference type="PROSITE" id="PS51462">
    <property type="entry name" value="NUDIX"/>
    <property type="match status" value="1"/>
</dbReference>
<proteinExistence type="predicted"/>
<name>A0A3N0DQW3_SINP1</name>
<evidence type="ECO:0000313" key="4">
    <source>
        <dbReference type="EMBL" id="RNL78030.1"/>
    </source>
</evidence>
<dbReference type="InterPro" id="IPR015797">
    <property type="entry name" value="NUDIX_hydrolase-like_dom_sf"/>
</dbReference>
<dbReference type="PANTHER" id="PTHR43046">
    <property type="entry name" value="GDP-MANNOSE MANNOSYL HYDROLASE"/>
    <property type="match status" value="1"/>
</dbReference>
<dbReference type="EMBL" id="RJTM01000139">
    <property type="protein sequence ID" value="RNL78030.1"/>
    <property type="molecule type" value="Genomic_DNA"/>
</dbReference>
<keyword evidence="5" id="KW-1185">Reference proteome</keyword>
<comment type="cofactor">
    <cofactor evidence="1">
        <name>Mg(2+)</name>
        <dbReference type="ChEBI" id="CHEBI:18420"/>
    </cofactor>
</comment>
<keyword evidence="2" id="KW-0378">Hydrolase</keyword>
<comment type="caution">
    <text evidence="4">The sequence shown here is derived from an EMBL/GenBank/DDBJ whole genome shotgun (WGS) entry which is preliminary data.</text>
</comment>
<dbReference type="SUPFAM" id="SSF55811">
    <property type="entry name" value="Nudix"/>
    <property type="match status" value="1"/>
</dbReference>
<evidence type="ECO:0000313" key="5">
    <source>
        <dbReference type="Proteomes" id="UP000267469"/>
    </source>
</evidence>
<evidence type="ECO:0000256" key="2">
    <source>
        <dbReference type="ARBA" id="ARBA00022801"/>
    </source>
</evidence>
<dbReference type="Gene3D" id="3.90.79.10">
    <property type="entry name" value="Nucleoside Triphosphate Pyrophosphohydrolase"/>
    <property type="match status" value="1"/>
</dbReference>
<organism evidence="4 5">
    <name type="scientific">Sinomicrobium pectinilyticum</name>
    <dbReference type="NCBI Taxonomy" id="1084421"/>
    <lineage>
        <taxon>Bacteria</taxon>
        <taxon>Pseudomonadati</taxon>
        <taxon>Bacteroidota</taxon>
        <taxon>Flavobacteriia</taxon>
        <taxon>Flavobacteriales</taxon>
        <taxon>Flavobacteriaceae</taxon>
        <taxon>Sinomicrobium</taxon>
    </lineage>
</organism>
<dbReference type="RefSeq" id="WP_123217802.1">
    <property type="nucleotide sequence ID" value="NZ_RJTM01000139.1"/>
</dbReference>
<dbReference type="AlphaFoldDB" id="A0A3N0DQW3"/>
<evidence type="ECO:0000256" key="1">
    <source>
        <dbReference type="ARBA" id="ARBA00001946"/>
    </source>
</evidence>
<evidence type="ECO:0000259" key="3">
    <source>
        <dbReference type="PROSITE" id="PS51462"/>
    </source>
</evidence>
<feature type="domain" description="Nudix hydrolase" evidence="3">
    <location>
        <begin position="5"/>
        <end position="132"/>
    </location>
</feature>
<dbReference type="Pfam" id="PF00293">
    <property type="entry name" value="NUDIX"/>
    <property type="match status" value="1"/>
</dbReference>
<dbReference type="InterPro" id="IPR000086">
    <property type="entry name" value="NUDIX_hydrolase_dom"/>
</dbReference>
<sequence>MGNDIALPTTGLIVVRDHKLLLAYSNNKNAWYLPGGKVDKGETSLQSLIREIREELNIEIIPEKLSYYCHISAPAYGENTSVIMEQDCFFYELTGEVKPGNEIGAVKFFNLEMYTSEPVQVIGVLKVFEKLAKDNILI</sequence>
<dbReference type="OrthoDB" id="9789605at2"/>
<gene>
    <name evidence="4" type="ORF">ED312_19985</name>
</gene>
<dbReference type="CDD" id="cd04690">
    <property type="entry name" value="NUDIX_Hydrolase"/>
    <property type="match status" value="1"/>
</dbReference>
<dbReference type="Proteomes" id="UP000267469">
    <property type="component" value="Unassembled WGS sequence"/>
</dbReference>
<dbReference type="PANTHER" id="PTHR43046:SF2">
    <property type="entry name" value="8-OXO-DGTP DIPHOSPHATASE-RELATED"/>
    <property type="match status" value="1"/>
</dbReference>
<dbReference type="GO" id="GO:0016787">
    <property type="term" value="F:hydrolase activity"/>
    <property type="evidence" value="ECO:0007669"/>
    <property type="project" value="UniProtKB-KW"/>
</dbReference>
<dbReference type="InterPro" id="IPR020476">
    <property type="entry name" value="Nudix_hydrolase"/>
</dbReference>
<protein>
    <submittedName>
        <fullName evidence="4">NUDIX domain-containing protein</fullName>
    </submittedName>
</protein>
<dbReference type="PRINTS" id="PR00502">
    <property type="entry name" value="NUDIXFAMILY"/>
</dbReference>
<reference evidence="4 5" key="1">
    <citation type="submission" date="2018-10" db="EMBL/GenBank/DDBJ databases">
        <title>Sinomicrobium pectinilyticum sp. nov., a pectinase-producing bacterium isolated from alkaline and saline soil, and emended description of the genus Sinomicrobium.</title>
        <authorList>
            <person name="Cheng B."/>
            <person name="Li C."/>
            <person name="Lai Q."/>
            <person name="Du M."/>
            <person name="Shao Z."/>
            <person name="Xu P."/>
            <person name="Yang C."/>
        </authorList>
    </citation>
    <scope>NUCLEOTIDE SEQUENCE [LARGE SCALE GENOMIC DNA]</scope>
    <source>
        <strain evidence="4 5">5DNS001</strain>
    </source>
</reference>
<accession>A0A3N0DQW3</accession>